<protein>
    <recommendedName>
        <fullName evidence="3">phospholipase D</fullName>
        <ecNumber evidence="3">3.1.4.4</ecNumber>
    </recommendedName>
</protein>
<dbReference type="EMBL" id="MOEN01000026">
    <property type="protein sequence ID" value="OMH40145.1"/>
    <property type="molecule type" value="Genomic_DNA"/>
</dbReference>
<dbReference type="EC" id="3.1.4.4" evidence="3"/>
<sequence>MRRFFLLLLSISFAFSCSFQREQKPVVSNTKTENISISAYFSPRGGCTKTLIKEIDSAKHDIDAAIYSFTSRRIAKAFIRAYKRGVRVRVIIDRSTAKSKRCMAPLLERAGIPVKFKRGTGGGLMHNKFAVIDGKTVITGSFNWTVSAEKRNDENLVVIRGDIPLVQRYQKVFEKLWYLAKLEE</sequence>
<dbReference type="Pfam" id="PF13091">
    <property type="entry name" value="PLDc_2"/>
    <property type="match status" value="1"/>
</dbReference>
<dbReference type="GO" id="GO:0006793">
    <property type="term" value="P:phosphorus metabolic process"/>
    <property type="evidence" value="ECO:0007669"/>
    <property type="project" value="UniProtKB-ARBA"/>
</dbReference>
<keyword evidence="9" id="KW-1185">Reference proteome</keyword>
<dbReference type="GO" id="GO:0016042">
    <property type="term" value="P:lipid catabolic process"/>
    <property type="evidence" value="ECO:0007669"/>
    <property type="project" value="UniProtKB-KW"/>
</dbReference>
<dbReference type="GO" id="GO:0016891">
    <property type="term" value="F:RNA endonuclease activity producing 5'-phosphomonoesters, hydrolytic mechanism"/>
    <property type="evidence" value="ECO:0007669"/>
    <property type="project" value="TreeGrafter"/>
</dbReference>
<dbReference type="PROSITE" id="PS50035">
    <property type="entry name" value="PLD"/>
    <property type="match status" value="1"/>
</dbReference>
<dbReference type="Proteomes" id="UP000187408">
    <property type="component" value="Unassembled WGS sequence"/>
</dbReference>
<dbReference type="InterPro" id="IPR025202">
    <property type="entry name" value="PLD-like_dom"/>
</dbReference>
<evidence type="ECO:0000256" key="3">
    <source>
        <dbReference type="ARBA" id="ARBA00012027"/>
    </source>
</evidence>
<dbReference type="Gene3D" id="3.30.870.10">
    <property type="entry name" value="Endonuclease Chain A"/>
    <property type="match status" value="1"/>
</dbReference>
<name>A0A1R1MK11_9BACT</name>
<dbReference type="PANTHER" id="PTHR43856:SF1">
    <property type="entry name" value="MITOCHONDRIAL CARDIOLIPIN HYDROLASE"/>
    <property type="match status" value="1"/>
</dbReference>
<organism evidence="8 9">
    <name type="scientific">Desulfurobacterium indicum</name>
    <dbReference type="NCBI Taxonomy" id="1914305"/>
    <lineage>
        <taxon>Bacteria</taxon>
        <taxon>Pseudomonadati</taxon>
        <taxon>Aquificota</taxon>
        <taxon>Aquificia</taxon>
        <taxon>Desulfurobacteriales</taxon>
        <taxon>Desulfurobacteriaceae</taxon>
        <taxon>Desulfurobacterium</taxon>
    </lineage>
</organism>
<proteinExistence type="inferred from homology"/>
<dbReference type="SUPFAM" id="SSF56024">
    <property type="entry name" value="Phospholipase D/nuclease"/>
    <property type="match status" value="1"/>
</dbReference>
<evidence type="ECO:0000313" key="9">
    <source>
        <dbReference type="Proteomes" id="UP000187408"/>
    </source>
</evidence>
<dbReference type="STRING" id="1914305.BLW93_06745"/>
<feature type="domain" description="PLD phosphodiesterase" evidence="7">
    <location>
        <begin position="121"/>
        <end position="148"/>
    </location>
</feature>
<evidence type="ECO:0000256" key="1">
    <source>
        <dbReference type="ARBA" id="ARBA00000798"/>
    </source>
</evidence>
<dbReference type="GO" id="GO:0004630">
    <property type="term" value="F:phospholipase D activity"/>
    <property type="evidence" value="ECO:0007669"/>
    <property type="project" value="UniProtKB-EC"/>
</dbReference>
<comment type="similarity">
    <text evidence="2">Belongs to the phospholipase D family.</text>
</comment>
<comment type="caution">
    <text evidence="8">The sequence shown here is derived from an EMBL/GenBank/DDBJ whole genome shotgun (WGS) entry which is preliminary data.</text>
</comment>
<dbReference type="PROSITE" id="PS51257">
    <property type="entry name" value="PROKAR_LIPOPROTEIN"/>
    <property type="match status" value="1"/>
</dbReference>
<comment type="catalytic activity">
    <reaction evidence="1">
        <text>a 1,2-diacyl-sn-glycero-3-phosphocholine + H2O = a 1,2-diacyl-sn-glycero-3-phosphate + choline + H(+)</text>
        <dbReference type="Rhea" id="RHEA:14445"/>
        <dbReference type="ChEBI" id="CHEBI:15354"/>
        <dbReference type="ChEBI" id="CHEBI:15377"/>
        <dbReference type="ChEBI" id="CHEBI:15378"/>
        <dbReference type="ChEBI" id="CHEBI:57643"/>
        <dbReference type="ChEBI" id="CHEBI:58608"/>
        <dbReference type="EC" id="3.1.4.4"/>
    </reaction>
</comment>
<evidence type="ECO:0000313" key="8">
    <source>
        <dbReference type="EMBL" id="OMH40145.1"/>
    </source>
</evidence>
<evidence type="ECO:0000256" key="4">
    <source>
        <dbReference type="ARBA" id="ARBA00022801"/>
    </source>
</evidence>
<dbReference type="SMART" id="SM00155">
    <property type="entry name" value="PLDc"/>
    <property type="match status" value="1"/>
</dbReference>
<dbReference type="InterPro" id="IPR001736">
    <property type="entry name" value="PLipase_D/transphosphatidylase"/>
</dbReference>
<evidence type="ECO:0000256" key="2">
    <source>
        <dbReference type="ARBA" id="ARBA00008664"/>
    </source>
</evidence>
<dbReference type="InterPro" id="IPR051406">
    <property type="entry name" value="PLD_domain"/>
</dbReference>
<dbReference type="AlphaFoldDB" id="A0A1R1MK11"/>
<accession>A0A1R1MK11</accession>
<keyword evidence="5" id="KW-0442">Lipid degradation</keyword>
<evidence type="ECO:0000259" key="7">
    <source>
        <dbReference type="PROSITE" id="PS50035"/>
    </source>
</evidence>
<gene>
    <name evidence="8" type="ORF">BLW93_06745</name>
</gene>
<dbReference type="PANTHER" id="PTHR43856">
    <property type="entry name" value="CARDIOLIPIN HYDROLASE"/>
    <property type="match status" value="1"/>
</dbReference>
<dbReference type="OrthoDB" id="281759at2"/>
<keyword evidence="6" id="KW-0443">Lipid metabolism</keyword>
<dbReference type="CDD" id="cd09170">
    <property type="entry name" value="PLDc_Nuc"/>
    <property type="match status" value="1"/>
</dbReference>
<reference evidence="8 9" key="1">
    <citation type="submission" date="2016-10" db="EMBL/GenBank/DDBJ databases">
        <title>Genome sequence of a sulfur-reducing bacterium Desulfurobacterium indicum K6013.</title>
        <authorList>
            <person name="Cao J."/>
            <person name="Shao Z."/>
            <person name="Alain K."/>
            <person name="Jebbar M."/>
        </authorList>
    </citation>
    <scope>NUCLEOTIDE SEQUENCE [LARGE SCALE GENOMIC DNA]</scope>
    <source>
        <strain evidence="8 9">K6013</strain>
    </source>
</reference>
<evidence type="ECO:0000256" key="5">
    <source>
        <dbReference type="ARBA" id="ARBA00022963"/>
    </source>
</evidence>
<keyword evidence="4" id="KW-0378">Hydrolase</keyword>
<dbReference type="RefSeq" id="WP_076713335.1">
    <property type="nucleotide sequence ID" value="NZ_MOEN01000026.1"/>
</dbReference>
<evidence type="ECO:0000256" key="6">
    <source>
        <dbReference type="ARBA" id="ARBA00023098"/>
    </source>
</evidence>